<evidence type="ECO:0000259" key="1">
    <source>
        <dbReference type="Pfam" id="PF13843"/>
    </source>
</evidence>
<dbReference type="Proteomes" id="UP000475862">
    <property type="component" value="Unassembled WGS sequence"/>
</dbReference>
<evidence type="ECO:0000313" key="3">
    <source>
        <dbReference type="Proteomes" id="UP000475862"/>
    </source>
</evidence>
<gene>
    <name evidence="2" type="ORF">AGLY_016459</name>
</gene>
<dbReference type="OrthoDB" id="6626753at2759"/>
<sequence>INQIKKNRQVGTALLYIRGWGGPRTRLFEAKLMENLVLNFLTVGLKINPEGDQPIDFFNLLLTNDFFEFIVRETNNYAADLYMNRSSDKSRITKWIDIDVNELKVFFGLLLHTGTIKMPKMSDYWKTDELFNLNCFREKMSRNRYMLIMRALHFCKNPEAGEEAPSRIYKVEKVLDYFNKRMHDVYQPCKNLSLDESMVLWRGRLLFRQYIKNKRHKYGVKLYMLTENQGLVQQIMIYSGQGTGVLPGISHTEYVVDKLMHNYYDKGYSLFMDNYYNSVKLAHQLLQRKTYCTGTLRSNRKDNPKEIVKKNLKSGESVGKYTKDGICVVKWKDKRDVLCISSEFKNEMVETTNRHGQQKIKPLLISEYNKNMSGIDRQDQMMSYYPAERKTLRWYKIIAIHFLQICLINSPILYCKNIKKINLYDYRLSLKKTQNILKIKSCKENANLNNW</sequence>
<name>A0A6G0SYH2_APHGL</name>
<dbReference type="InterPro" id="IPR029526">
    <property type="entry name" value="PGBD"/>
</dbReference>
<protein>
    <recommendedName>
        <fullName evidence="1">PiggyBac transposable element-derived protein domain-containing protein</fullName>
    </recommendedName>
</protein>
<feature type="non-terminal residue" evidence="2">
    <location>
        <position position="1"/>
    </location>
</feature>
<dbReference type="EMBL" id="VYZN01000198">
    <property type="protein sequence ID" value="KAE9523145.1"/>
    <property type="molecule type" value="Genomic_DNA"/>
</dbReference>
<dbReference type="Pfam" id="PF13843">
    <property type="entry name" value="DDE_Tnp_1_7"/>
    <property type="match status" value="1"/>
</dbReference>
<keyword evidence="3" id="KW-1185">Reference proteome</keyword>
<comment type="caution">
    <text evidence="2">The sequence shown here is derived from an EMBL/GenBank/DDBJ whole genome shotgun (WGS) entry which is preliminary data.</text>
</comment>
<proteinExistence type="predicted"/>
<dbReference type="PANTHER" id="PTHR46599">
    <property type="entry name" value="PIGGYBAC TRANSPOSABLE ELEMENT-DERIVED PROTEIN 4"/>
    <property type="match status" value="1"/>
</dbReference>
<organism evidence="2 3">
    <name type="scientific">Aphis glycines</name>
    <name type="common">Soybean aphid</name>
    <dbReference type="NCBI Taxonomy" id="307491"/>
    <lineage>
        <taxon>Eukaryota</taxon>
        <taxon>Metazoa</taxon>
        <taxon>Ecdysozoa</taxon>
        <taxon>Arthropoda</taxon>
        <taxon>Hexapoda</taxon>
        <taxon>Insecta</taxon>
        <taxon>Pterygota</taxon>
        <taxon>Neoptera</taxon>
        <taxon>Paraneoptera</taxon>
        <taxon>Hemiptera</taxon>
        <taxon>Sternorrhyncha</taxon>
        <taxon>Aphidomorpha</taxon>
        <taxon>Aphidoidea</taxon>
        <taxon>Aphididae</taxon>
        <taxon>Aphidini</taxon>
        <taxon>Aphis</taxon>
        <taxon>Aphis</taxon>
    </lineage>
</organism>
<dbReference type="AlphaFoldDB" id="A0A6G0SYH2"/>
<feature type="domain" description="PiggyBac transposable element-derived protein" evidence="1">
    <location>
        <begin position="54"/>
        <end position="410"/>
    </location>
</feature>
<dbReference type="PANTHER" id="PTHR46599:SF3">
    <property type="entry name" value="PIGGYBAC TRANSPOSABLE ELEMENT-DERIVED PROTEIN 4"/>
    <property type="match status" value="1"/>
</dbReference>
<reference evidence="2 3" key="1">
    <citation type="submission" date="2019-08" db="EMBL/GenBank/DDBJ databases">
        <title>The genome of the soybean aphid Biotype 1, its phylome, world population structure and adaptation to the North American continent.</title>
        <authorList>
            <person name="Giordano R."/>
            <person name="Donthu R.K."/>
            <person name="Hernandez A.G."/>
            <person name="Wright C.L."/>
            <person name="Zimin A.V."/>
        </authorList>
    </citation>
    <scope>NUCLEOTIDE SEQUENCE [LARGE SCALE GENOMIC DNA]</scope>
    <source>
        <tissue evidence="2">Whole aphids</tissue>
    </source>
</reference>
<accession>A0A6G0SYH2</accession>
<evidence type="ECO:0000313" key="2">
    <source>
        <dbReference type="EMBL" id="KAE9523145.1"/>
    </source>
</evidence>